<reference evidence="3" key="2">
    <citation type="journal article" date="2019" name="Mol. Plant Microbe Interact.">
        <title>Genome sequence resources for four phytopathogenic fungi from the Colletotrichum orbiculare species complex.</title>
        <authorList>
            <person name="Gan P."/>
            <person name="Tsushima A."/>
            <person name="Narusaka M."/>
            <person name="Narusaka Y."/>
            <person name="Takano Y."/>
            <person name="Kubo Y."/>
            <person name="Shirasu K."/>
        </authorList>
    </citation>
    <scope>GENOME REANNOTATION</scope>
    <source>
        <strain evidence="3">104-T / ATCC 96160 / CBS 514.97 / LARS 414 / MAFF 240422</strain>
    </source>
</reference>
<gene>
    <name evidence="2" type="ORF">Cob_v002001</name>
</gene>
<evidence type="ECO:0000313" key="3">
    <source>
        <dbReference type="Proteomes" id="UP000014480"/>
    </source>
</evidence>
<feature type="region of interest" description="Disordered" evidence="1">
    <location>
        <begin position="1"/>
        <end position="41"/>
    </location>
</feature>
<organism evidence="2 3">
    <name type="scientific">Colletotrichum orbiculare (strain 104-T / ATCC 96160 / CBS 514.97 / LARS 414 / MAFF 240422)</name>
    <name type="common">Cucumber anthracnose fungus</name>
    <name type="synonym">Colletotrichum lagenarium</name>
    <dbReference type="NCBI Taxonomy" id="1213857"/>
    <lineage>
        <taxon>Eukaryota</taxon>
        <taxon>Fungi</taxon>
        <taxon>Dikarya</taxon>
        <taxon>Ascomycota</taxon>
        <taxon>Pezizomycotina</taxon>
        <taxon>Sordariomycetes</taxon>
        <taxon>Hypocreomycetidae</taxon>
        <taxon>Glomerellales</taxon>
        <taxon>Glomerellaceae</taxon>
        <taxon>Colletotrichum</taxon>
        <taxon>Colletotrichum orbiculare species complex</taxon>
    </lineage>
</organism>
<feature type="compositionally biased region" description="Low complexity" evidence="1">
    <location>
        <begin position="8"/>
        <end position="18"/>
    </location>
</feature>
<dbReference type="AlphaFoldDB" id="A0A484G5K0"/>
<protein>
    <submittedName>
        <fullName evidence="2">Uncharacterized protein</fullName>
    </submittedName>
</protein>
<accession>A0A484G5K0</accession>
<reference evidence="3" key="1">
    <citation type="journal article" date="2013" name="New Phytol.">
        <title>Comparative genomic and transcriptomic analyses reveal the hemibiotrophic stage shift of Colletotrichum fungi.</title>
        <authorList>
            <person name="Gan P."/>
            <person name="Ikeda K."/>
            <person name="Irieda H."/>
            <person name="Narusaka M."/>
            <person name="O'Connell R.J."/>
            <person name="Narusaka Y."/>
            <person name="Takano Y."/>
            <person name="Kubo Y."/>
            <person name="Shirasu K."/>
        </authorList>
    </citation>
    <scope>NUCLEOTIDE SEQUENCE [LARGE SCALE GENOMIC DNA]</scope>
    <source>
        <strain evidence="3">104-T / ATCC 96160 / CBS 514.97 / LARS 414 / MAFF 240422</strain>
    </source>
</reference>
<keyword evidence="3" id="KW-1185">Reference proteome</keyword>
<proteinExistence type="predicted"/>
<sequence length="336" mass="37168">MSMERSHATSSTSTVTRRWSGKHGHGLLVPKGEKTLPTDGLRAGMYTADKPSFGNRKMQPETSIQPTYTTYCTPHTYSAWGSRGPKTCWRTVPEEWHAGPGGSFPAWACSWRHTDTRTAYVEDEDSFNGYSAATDDAVYHATTIWKSLPNSKSTTMVTYSVEQCWNTGTRSLTFSTISDLIPPAASNRQSTSRGESTAPCLQPPAAIIVQPSADQGSIGIVSSRLVWCPHVSTRTTCCQQISPYPLTGWRDGWPPTFIYKHVDMESDHSSSPSTHKYGTDPWLNEQSPGIFSLRRHGRCARLHAAPRLQSYEESLLVGDYHNSRPGPPPRARDSCP</sequence>
<comment type="caution">
    <text evidence="2">The sequence shown here is derived from an EMBL/GenBank/DDBJ whole genome shotgun (WGS) entry which is preliminary data.</text>
</comment>
<name>A0A484G5K0_COLOR</name>
<dbReference type="EMBL" id="AMCV02000002">
    <property type="protein sequence ID" value="TDZ25140.1"/>
    <property type="molecule type" value="Genomic_DNA"/>
</dbReference>
<evidence type="ECO:0000256" key="1">
    <source>
        <dbReference type="SAM" id="MobiDB-lite"/>
    </source>
</evidence>
<evidence type="ECO:0000313" key="2">
    <source>
        <dbReference type="EMBL" id="TDZ25140.1"/>
    </source>
</evidence>
<dbReference type="Proteomes" id="UP000014480">
    <property type="component" value="Unassembled WGS sequence"/>
</dbReference>